<organism evidence="2 3">
    <name type="scientific">Segatella baroniae F0067</name>
    <dbReference type="NCBI Taxonomy" id="1115809"/>
    <lineage>
        <taxon>Bacteria</taxon>
        <taxon>Pseudomonadati</taxon>
        <taxon>Bacteroidota</taxon>
        <taxon>Bacteroidia</taxon>
        <taxon>Bacteroidales</taxon>
        <taxon>Prevotellaceae</taxon>
        <taxon>Segatella</taxon>
    </lineage>
</organism>
<keyword evidence="3" id="KW-1185">Reference proteome</keyword>
<comment type="caution">
    <text evidence="2">The sequence shown here is derived from an EMBL/GenBank/DDBJ whole genome shotgun (WGS) entry which is preliminary data.</text>
</comment>
<feature type="domain" description="Peptidase M16 C-terminal" evidence="1">
    <location>
        <begin position="254"/>
        <end position="429"/>
    </location>
</feature>
<dbReference type="Gene3D" id="3.30.830.10">
    <property type="entry name" value="Metalloenzyme, LuxS/M16 peptidase-like"/>
    <property type="match status" value="4"/>
</dbReference>
<protein>
    <submittedName>
        <fullName evidence="2">Peptidase, M16 family</fullName>
        <ecNumber evidence="2">3.4.24.-</ecNumber>
    </submittedName>
</protein>
<evidence type="ECO:0000313" key="3">
    <source>
        <dbReference type="Proteomes" id="UP000016648"/>
    </source>
</evidence>
<keyword evidence="2" id="KW-0378">Hydrolase</keyword>
<name>U2P8B6_9BACT</name>
<gene>
    <name evidence="2" type="ORF">HMPREF9135_2183</name>
</gene>
<dbReference type="GO" id="GO:0016787">
    <property type="term" value="F:hydrolase activity"/>
    <property type="evidence" value="ECO:0007669"/>
    <property type="project" value="UniProtKB-KW"/>
</dbReference>
<dbReference type="GO" id="GO:0046872">
    <property type="term" value="F:metal ion binding"/>
    <property type="evidence" value="ECO:0007669"/>
    <property type="project" value="InterPro"/>
</dbReference>
<dbReference type="Pfam" id="PF05193">
    <property type="entry name" value="Peptidase_M16_C"/>
    <property type="match status" value="1"/>
</dbReference>
<dbReference type="Proteomes" id="UP000016648">
    <property type="component" value="Unassembled WGS sequence"/>
</dbReference>
<dbReference type="SUPFAM" id="SSF63411">
    <property type="entry name" value="LuxS/MPP-like metallohydrolase"/>
    <property type="match status" value="4"/>
</dbReference>
<dbReference type="InterPro" id="IPR007863">
    <property type="entry name" value="Peptidase_M16_C"/>
</dbReference>
<dbReference type="PANTHER" id="PTHR43690:SF17">
    <property type="entry name" value="PROTEIN YHJJ"/>
    <property type="match status" value="1"/>
</dbReference>
<evidence type="ECO:0000313" key="2">
    <source>
        <dbReference type="EMBL" id="ERK40391.1"/>
    </source>
</evidence>
<dbReference type="PANTHER" id="PTHR43690">
    <property type="entry name" value="NARDILYSIN"/>
    <property type="match status" value="1"/>
</dbReference>
<dbReference type="PATRIC" id="fig|1115809.3.peg.205"/>
<evidence type="ECO:0000259" key="1">
    <source>
        <dbReference type="Pfam" id="PF05193"/>
    </source>
</evidence>
<dbReference type="InterPro" id="IPR011249">
    <property type="entry name" value="Metalloenz_LuxS/M16"/>
</dbReference>
<dbReference type="EC" id="3.4.24.-" evidence="2"/>
<dbReference type="AlphaFoldDB" id="U2P8B6"/>
<dbReference type="InterPro" id="IPR050626">
    <property type="entry name" value="Peptidase_M16"/>
</dbReference>
<sequence length="978" mass="110768">MKDTLFHHSSIFLRMKRILLFFLLCLVVTPTWADRPQSLRVIEKTLPNGLTVWLNPDDTQPKVIGYVVVRAGARDCPNTGIAHYFEHIMFKGTPTIGTTDYAKEKPFLDQIARQYDALSRTADPQERRRIQQEINQLNRQAAVYAIPNEFSKLLTRYGGSRVNAFTSLDETVYHSEFAPQYLRQWCALNSERFIQPVFRLFQGELETVYEEKNRAADDFGHSLMDRLQRLVFKGSSYGYSVIGSTENLKTPRLSDMEAFFQKYYVANNMALILCGNFATDSIMPLLERTFGRIRSGAAPHRVDVSLAPFNPKKPLGLKIPFPLVKATALVFRGPKPYSPDYLTAQVAMGLLSNDNGSGLVDSLMSHHKLMYTMAGAESITLTKEVGLMGLLAVPKLPFGTKRKAERLLWEQIDKLRDGRFSEEALAAAKLEYQKILAQRLEKLDQRIYAMADAYSGGMSWNAYLQDVERLPQLTKADVVAFCRRYFADEYLVIHKKFGRYKKDRIAKPPYQPVRTADENLSSAFAKALAQLPTEELSPRYVDFRSDVERASLGTNAQLYTAANPLNDLFELTLTWHQLHGDKPIHLMNDLFDYLGTTSLDKQAFAKRLQTLGTTLTGSYDYRQMTLRLTGPDRNLEASLRLLSDLLAHPKTDARFMATARKDARLGDKYFGRDMNDIVRAMLWRIGMGRKSPMLLDMPTAELDRLTAADVETEFKRAQQGQLTACYTGRLQTDSVARMLRRALPAAERMPYGGYVFDATQVTTPVVYVYDKPDARQAMVGTYAALPPLSSDDVEAKFTVWQNYFSSGGLNSVLFRELRDLRSLVYSCQGISLVHSHKTLKDKPIGFYTLAGTQTDKALTTLLLIDSLQAHMPWDEQDMLTARQACVNDVNNATPNFRERPGYVAGQELYGHTQDPNIALVEAIRRTTPQSVRDYYHASVQPAPRAYFVIGNLKAIDRAALRRLGRIVELKKGDIRSTR</sequence>
<reference evidence="2 3" key="1">
    <citation type="submission" date="2013-08" db="EMBL/GenBank/DDBJ databases">
        <authorList>
            <person name="Durkin A.S."/>
            <person name="Haft D.R."/>
            <person name="McCorrison J."/>
            <person name="Torralba M."/>
            <person name="Gillis M."/>
            <person name="Haft D.H."/>
            <person name="Methe B."/>
            <person name="Sutton G."/>
            <person name="Nelson K.E."/>
        </authorList>
    </citation>
    <scope>NUCLEOTIDE SEQUENCE [LARGE SCALE GENOMIC DNA]</scope>
    <source>
        <strain evidence="2 3">F0067</strain>
    </source>
</reference>
<proteinExistence type="predicted"/>
<dbReference type="EMBL" id="AWEY01000006">
    <property type="protein sequence ID" value="ERK40391.1"/>
    <property type="molecule type" value="Genomic_DNA"/>
</dbReference>
<accession>U2P8B6</accession>